<dbReference type="RefSeq" id="WP_048309184.1">
    <property type="nucleotide sequence ID" value="NZ_CP119526.1"/>
</dbReference>
<dbReference type="SUPFAM" id="SSF140663">
    <property type="entry name" value="TTHA0068-like"/>
    <property type="match status" value="1"/>
</dbReference>
<dbReference type="STRING" id="157733.AB986_01890"/>
<dbReference type="EMBL" id="LELK01000001">
    <property type="protein sequence ID" value="KMM38101.1"/>
    <property type="molecule type" value="Genomic_DNA"/>
</dbReference>
<organism evidence="1 2">
    <name type="scientific">Guptibacillus hwajinpoensis</name>
    <dbReference type="NCBI Taxonomy" id="208199"/>
    <lineage>
        <taxon>Bacteria</taxon>
        <taxon>Bacillati</taxon>
        <taxon>Bacillota</taxon>
        <taxon>Bacilli</taxon>
        <taxon>Bacillales</taxon>
        <taxon>Guptibacillaceae</taxon>
        <taxon>Guptibacillus</taxon>
    </lineage>
</organism>
<reference evidence="1" key="1">
    <citation type="submission" date="2015-06" db="EMBL/GenBank/DDBJ databases">
        <authorList>
            <person name="Liu B."/>
            <person name="Wang J."/>
            <person name="Zhu Y."/>
            <person name="Liu G."/>
            <person name="Chen Q."/>
            <person name="Zheng C."/>
            <person name="Che J."/>
            <person name="Ge C."/>
            <person name="Shi H."/>
            <person name="Pan Z."/>
            <person name="Liu X."/>
        </authorList>
    </citation>
    <scope>NUCLEOTIDE SEQUENCE [LARGE SCALE GENOMIC DNA]</scope>
    <source>
        <strain evidence="1">DSM 16346</strain>
    </source>
</reference>
<dbReference type="Pfam" id="PF03745">
    <property type="entry name" value="DUF309"/>
    <property type="match status" value="1"/>
</dbReference>
<sequence length="175" mass="20912">MYSEAYIDYLVHFHGLRDYFECHEILEEHWKENPRGERKLHWVGLIQVAVGLYHHRRSNFIGADRMISNAIRIITTERNELEKLSIDVDQLLFDLSHEQNLINSKAPYAGFEIPINNNDLLEKCRERCTELGCIYGSFSDLSNDDLVHRHTRRDRTEVLEERKEQYRIRQQKRNG</sequence>
<gene>
    <name evidence="1" type="ORF">AB986_01890</name>
</gene>
<dbReference type="PATRIC" id="fig|157733.3.peg.2590"/>
<evidence type="ECO:0008006" key="3">
    <source>
        <dbReference type="Google" id="ProtNLM"/>
    </source>
</evidence>
<dbReference type="Gene3D" id="1.10.3450.10">
    <property type="entry name" value="TTHA0068-like"/>
    <property type="match status" value="1"/>
</dbReference>
<dbReference type="OrthoDB" id="165483at2"/>
<dbReference type="PANTHER" id="PTHR34796:SF1">
    <property type="entry name" value="EXPRESSED PROTEIN"/>
    <property type="match status" value="1"/>
</dbReference>
<dbReference type="AlphaFoldDB" id="A0A0J6CPF0"/>
<dbReference type="InterPro" id="IPR005500">
    <property type="entry name" value="DUF309"/>
</dbReference>
<protein>
    <recommendedName>
        <fullName evidence="3">DUF309 domain-containing protein</fullName>
    </recommendedName>
</protein>
<accession>A0A0J6CPF0</accession>
<dbReference type="Proteomes" id="UP000035996">
    <property type="component" value="Unassembled WGS sequence"/>
</dbReference>
<evidence type="ECO:0000313" key="1">
    <source>
        <dbReference type="EMBL" id="KMM38101.1"/>
    </source>
</evidence>
<comment type="caution">
    <text evidence="1">The sequence shown here is derived from an EMBL/GenBank/DDBJ whole genome shotgun (WGS) entry which is preliminary data.</text>
</comment>
<evidence type="ECO:0000313" key="2">
    <source>
        <dbReference type="Proteomes" id="UP000035996"/>
    </source>
</evidence>
<dbReference type="PANTHER" id="PTHR34796">
    <property type="entry name" value="EXPRESSED PROTEIN"/>
    <property type="match status" value="1"/>
</dbReference>
<proteinExistence type="predicted"/>
<name>A0A0J6CPF0_9BACL</name>
<dbReference type="InterPro" id="IPR023203">
    <property type="entry name" value="TTHA0068_sf"/>
</dbReference>
<keyword evidence="2" id="KW-1185">Reference proteome</keyword>